<dbReference type="EMBL" id="CP045798">
    <property type="protein sequence ID" value="QNB45606.1"/>
    <property type="molecule type" value="Genomic_DNA"/>
</dbReference>
<sequence>MENAEGLSASAIDNYLERAGLAPSEINALIFVSSMGIATPAIDAHLFNVMGLRPDIKRLPLWGLGCAGDAAGLARAFDLARTGLTLIITQTFDFQLFK</sequence>
<dbReference type="GO" id="GO:0016747">
    <property type="term" value="F:acyltransferase activity, transferring groups other than amino-acyl groups"/>
    <property type="evidence" value="ECO:0007669"/>
    <property type="project" value="InterPro"/>
</dbReference>
<dbReference type="Pfam" id="PF00195">
    <property type="entry name" value="Chal_sti_synt_N"/>
    <property type="match status" value="1"/>
</dbReference>
<evidence type="ECO:0000259" key="3">
    <source>
        <dbReference type="Pfam" id="PF00195"/>
    </source>
</evidence>
<keyword evidence="1" id="KW-0808">Transferase</keyword>
<dbReference type="InterPro" id="IPR016039">
    <property type="entry name" value="Thiolase-like"/>
</dbReference>
<gene>
    <name evidence="4" type="ORF">BR63_04300</name>
</gene>
<proteinExistence type="predicted"/>
<feature type="domain" description="Chalcone/stilbene synthase N-terminal" evidence="3">
    <location>
        <begin position="7"/>
        <end position="81"/>
    </location>
</feature>
<dbReference type="Proteomes" id="UP000515847">
    <property type="component" value="Chromosome"/>
</dbReference>
<organism evidence="4 5">
    <name type="scientific">Thermanaerosceptrum fracticalcis</name>
    <dbReference type="NCBI Taxonomy" id="1712410"/>
    <lineage>
        <taxon>Bacteria</taxon>
        <taxon>Bacillati</taxon>
        <taxon>Bacillota</taxon>
        <taxon>Clostridia</taxon>
        <taxon>Eubacteriales</taxon>
        <taxon>Peptococcaceae</taxon>
        <taxon>Thermanaerosceptrum</taxon>
    </lineage>
</organism>
<dbReference type="GO" id="GO:0030639">
    <property type="term" value="P:polyketide biosynthetic process"/>
    <property type="evidence" value="ECO:0007669"/>
    <property type="project" value="TreeGrafter"/>
</dbReference>
<protein>
    <recommendedName>
        <fullName evidence="3">Chalcone/stilbene synthase N-terminal domain-containing protein</fullName>
    </recommendedName>
</protein>
<name>A0A7G6E0K2_THEFR</name>
<evidence type="ECO:0000313" key="4">
    <source>
        <dbReference type="EMBL" id="QNB45606.1"/>
    </source>
</evidence>
<evidence type="ECO:0000313" key="5">
    <source>
        <dbReference type="Proteomes" id="UP000515847"/>
    </source>
</evidence>
<accession>A0A7G6E0K2</accession>
<dbReference type="PANTHER" id="PTHR11877:SF99">
    <property type="entry name" value="1,3,6,8-TETRAHYDROXYNAPHTHALENE SYNTHASE"/>
    <property type="match status" value="1"/>
</dbReference>
<dbReference type="KEGG" id="tfr:BR63_04300"/>
<evidence type="ECO:0000256" key="1">
    <source>
        <dbReference type="ARBA" id="ARBA00022679"/>
    </source>
</evidence>
<reference evidence="4 5" key="1">
    <citation type="journal article" date="2019" name="Front. Microbiol.">
        <title>Thermoanaerosceptrum fracticalcis gen. nov. sp. nov., a Novel Fumarate-Fermenting Microorganism From a Deep Fractured Carbonate Aquifer of the US Great Basin.</title>
        <authorList>
            <person name="Hamilton-Brehm S.D."/>
            <person name="Stewart L.E."/>
            <person name="Zavarin M."/>
            <person name="Caldwell M."/>
            <person name="Lawson P.A."/>
            <person name="Onstott T.C."/>
            <person name="Grzymski J."/>
            <person name="Neveux I."/>
            <person name="Lollar B.S."/>
            <person name="Russell C.E."/>
            <person name="Moser D.P."/>
        </authorList>
    </citation>
    <scope>NUCLEOTIDE SEQUENCE [LARGE SCALE GENOMIC DNA]</scope>
    <source>
        <strain evidence="4 5">DRI-13</strain>
    </source>
</reference>
<keyword evidence="5" id="KW-1185">Reference proteome</keyword>
<keyword evidence="2" id="KW-0012">Acyltransferase</keyword>
<dbReference type="InterPro" id="IPR001099">
    <property type="entry name" value="Chalcone/stilbene_synt_N"/>
</dbReference>
<dbReference type="Gene3D" id="3.40.47.10">
    <property type="match status" value="1"/>
</dbReference>
<dbReference type="OrthoDB" id="9786288at2"/>
<evidence type="ECO:0000256" key="2">
    <source>
        <dbReference type="ARBA" id="ARBA00023315"/>
    </source>
</evidence>
<dbReference type="AlphaFoldDB" id="A0A7G6E0K2"/>
<dbReference type="SUPFAM" id="SSF53901">
    <property type="entry name" value="Thiolase-like"/>
    <property type="match status" value="1"/>
</dbReference>
<dbReference type="PANTHER" id="PTHR11877">
    <property type="entry name" value="HYDROXYMETHYLGLUTARYL-COA SYNTHASE"/>
    <property type="match status" value="1"/>
</dbReference>
<dbReference type="InterPro" id="IPR011141">
    <property type="entry name" value="Polyketide_synthase_type-III"/>
</dbReference>